<evidence type="ECO:0000313" key="10">
    <source>
        <dbReference type="EMBL" id="THD24559.1"/>
    </source>
</evidence>
<feature type="transmembrane region" description="Helical" evidence="8">
    <location>
        <begin position="1111"/>
        <end position="1136"/>
    </location>
</feature>
<feature type="repeat" description="ANK" evidence="5">
    <location>
        <begin position="117"/>
        <end position="150"/>
    </location>
</feature>
<dbReference type="Gene3D" id="1.25.40.20">
    <property type="entry name" value="Ankyrin repeat-containing domain"/>
    <property type="match status" value="2"/>
</dbReference>
<evidence type="ECO:0000256" key="7">
    <source>
        <dbReference type="SAM" id="MobiDB-lite"/>
    </source>
</evidence>
<keyword evidence="6" id="KW-0175">Coiled coil</keyword>
<dbReference type="InterPro" id="IPR002110">
    <property type="entry name" value="Ankyrin_rpt"/>
</dbReference>
<evidence type="ECO:0000313" key="11">
    <source>
        <dbReference type="Proteomes" id="UP000230066"/>
    </source>
</evidence>
<keyword evidence="4 8" id="KW-0472">Membrane</keyword>
<feature type="compositionally biased region" description="Polar residues" evidence="7">
    <location>
        <begin position="1407"/>
        <end position="1421"/>
    </location>
</feature>
<evidence type="ECO:0000256" key="4">
    <source>
        <dbReference type="ARBA" id="ARBA00023136"/>
    </source>
</evidence>
<sequence length="1438" mass="162747">MIGGIGGNRRGLFSTNSGGRPGVIQTPLGDSPTSEGKRIVAAKIASSVVGGGGAPVRVINAFLQVRDYQGLDRYLSKHKIPMDLLTSSLQKAAMSSDIEAVDIFAKHGANVNFVDQFGTTLLHFAMRGGGDEQVIKRLVAHGLDYSSWRMDGLPLLHWACSMGLLQLVQHLIEEAEASLQEPDEIGRLPIHVAAVSGQPTVLSYLIRVLAKRLSPVSIPPQFLQAVEDAEQEEFTEKREGTTVCSPTDSRRLNSPTVANNASVHEDKRLAHRLSVDQRSASTAETTAAANYLDMHHWTPLHHASCEEAINCYQDCLKILLDNGADPMLPTPQGKTALDLAYAAGRSQVLVDVLPKRQLIALLMRIDDIVPVGVRKRAMQKEAEKVRSGQDSLIHTEALSAHTPIRKETSPAGPTGGMSERTWKGYSFIRRLADNMENMVDSSRPNTQMTTKRTKVESTNLMTIWRKILLNDNVELLETLRDSMVWRQNRHEQITATDTDFSALSSFACSHLNAPIMTDFETAQNLSIKQLSELFSDCYENGTGVYSHVQASYQSILKSNDFRTVLRGMTGLLTFTTLSTNKVIILRPMYKSLLFLALICGRFRVAEQLLRMRQFDVLPAAVLVTLILRRLRKEPSFPQQVISELERFTERIEAIAVDVLNLVSLKDNTPEKMICRQMLTVPLRTFGDLSLIDLFARAKCNELLSLPCCQRVLDERWLGVLIHLPNWVRWSSRIVPFAGVIYLDYKSRKELASRTSSCTLTNRSVKSYGIGKRTSSLVMEKMGNVSGTGGTPPSSISGPLLAKRMSRFQSTAYAQRPSPWRPSDDQSVQAVSTMLTPEPMTTIYDRVVGRDGWHSSPRWYFLTGVYRSPSMKFCLHSLFHLFFLLFFSVVCVYSLHTKFTIPELVALSYVAGYAIEEFRQVILEGLRDGLTEYWKDGWNWIDLLAIGLTSVGFCIRMGANKTYESKYREAHDPLLYSTRNLYMLGLNLFYMRTLYITSISQIIGPRLKMMGDMLRKDLVPLLIVFAIFICSYGVWFQGLIYPNSFYETPVQRNNAKLRGPSKHREDQRLNLLQSFGELFRRAFYSIFEVSIVLEEETCEGNLYCGSETGFHAVIYFVLVLYTGIVNIILINLLIALFSNTVSRIDQKATSLWLAGRYKMVKEYSERTILPPPFNILCVLYEVIHCIIYHCHTWIRQYRHTRKPHRPHAPSHVDDHSDSSDAEPNKMPGAKRNKRTSKAVRVRLRNTRRLQEVLGSGSTTASDKWELDAVLKFILLQSFALQDRRQVLGHGHNINRPLSMLQVTSVNTETGDQTRYQELPNIVNRVEQRLDQMETMLNRVMDRLEDMTDRKTLQTYTSSPMRSPVRLRMPHVKLTRTSSTVSEEPIKIPTSKDIFEALERERKLPSKPSLLTVTSPNEQADQWSSIRRQSKKSRSLSFKE</sequence>
<feature type="region of interest" description="Disordered" evidence="7">
    <location>
        <begin position="1403"/>
        <end position="1438"/>
    </location>
</feature>
<dbReference type="Proteomes" id="UP000230066">
    <property type="component" value="Unassembled WGS sequence"/>
</dbReference>
<dbReference type="PROSITE" id="PS50088">
    <property type="entry name" value="ANK_REPEAT"/>
    <property type="match status" value="1"/>
</dbReference>
<dbReference type="GO" id="GO:0030001">
    <property type="term" value="P:metal ion transport"/>
    <property type="evidence" value="ECO:0007669"/>
    <property type="project" value="TreeGrafter"/>
</dbReference>
<dbReference type="SUPFAM" id="SSF48403">
    <property type="entry name" value="Ankyrin repeat"/>
    <property type="match status" value="1"/>
</dbReference>
<keyword evidence="2 8" id="KW-0812">Transmembrane</keyword>
<feature type="coiled-coil region" evidence="6">
    <location>
        <begin position="1321"/>
        <end position="1348"/>
    </location>
</feature>
<gene>
    <name evidence="10" type="ORF">D915_004719</name>
</gene>
<evidence type="ECO:0000256" key="2">
    <source>
        <dbReference type="ARBA" id="ARBA00022692"/>
    </source>
</evidence>
<protein>
    <submittedName>
        <fullName evidence="10">Transient receptor potential cation channel subfamily M member 7</fullName>
    </submittedName>
</protein>
<dbReference type="InterPro" id="IPR005821">
    <property type="entry name" value="Ion_trans_dom"/>
</dbReference>
<evidence type="ECO:0000256" key="8">
    <source>
        <dbReference type="SAM" id="Phobius"/>
    </source>
</evidence>
<dbReference type="InterPro" id="IPR036770">
    <property type="entry name" value="Ankyrin_rpt-contain_sf"/>
</dbReference>
<dbReference type="Pfam" id="PF00023">
    <property type="entry name" value="Ank"/>
    <property type="match status" value="1"/>
</dbReference>
<dbReference type="PANTHER" id="PTHR13800">
    <property type="entry name" value="TRANSIENT RECEPTOR POTENTIAL CATION CHANNEL, SUBFAMILY M, MEMBER 6"/>
    <property type="match status" value="1"/>
</dbReference>
<reference evidence="10" key="1">
    <citation type="submission" date="2019-03" db="EMBL/GenBank/DDBJ databases">
        <title>Improved annotation for the trematode Fasciola hepatica.</title>
        <authorList>
            <person name="Choi Y.-J."/>
            <person name="Martin J."/>
            <person name="Mitreva M."/>
        </authorList>
    </citation>
    <scope>NUCLEOTIDE SEQUENCE [LARGE SCALE GENOMIC DNA]</scope>
</reference>
<dbReference type="Pfam" id="PF00520">
    <property type="entry name" value="Ion_trans"/>
    <property type="match status" value="1"/>
</dbReference>
<proteinExistence type="predicted"/>
<name>A0A4E0R7C1_FASHE</name>
<dbReference type="EMBL" id="JXXN02001539">
    <property type="protein sequence ID" value="THD24559.1"/>
    <property type="molecule type" value="Genomic_DNA"/>
</dbReference>
<evidence type="ECO:0000256" key="1">
    <source>
        <dbReference type="ARBA" id="ARBA00004141"/>
    </source>
</evidence>
<dbReference type="InterPro" id="IPR050927">
    <property type="entry name" value="TRPM"/>
</dbReference>
<evidence type="ECO:0000256" key="5">
    <source>
        <dbReference type="PROSITE-ProRule" id="PRU00023"/>
    </source>
</evidence>
<feature type="transmembrane region" description="Helical" evidence="8">
    <location>
        <begin position="939"/>
        <end position="958"/>
    </location>
</feature>
<feature type="transmembrane region" description="Helical" evidence="8">
    <location>
        <begin position="1017"/>
        <end position="1039"/>
    </location>
</feature>
<feature type="compositionally biased region" description="Polar residues" evidence="7">
    <location>
        <begin position="242"/>
        <end position="256"/>
    </location>
</feature>
<keyword evidence="3 8" id="KW-1133">Transmembrane helix</keyword>
<keyword evidence="11" id="KW-1185">Reference proteome</keyword>
<keyword evidence="5" id="KW-0040">ANK repeat</keyword>
<dbReference type="Pfam" id="PF12796">
    <property type="entry name" value="Ank_2"/>
    <property type="match status" value="1"/>
</dbReference>
<keyword evidence="10" id="KW-0675">Receptor</keyword>
<evidence type="ECO:0000259" key="9">
    <source>
        <dbReference type="Pfam" id="PF00520"/>
    </source>
</evidence>
<feature type="region of interest" description="Disordered" evidence="7">
    <location>
        <begin position="233"/>
        <end position="256"/>
    </location>
</feature>
<comment type="caution">
    <text evidence="10">The sequence shown here is derived from an EMBL/GenBank/DDBJ whole genome shotgun (WGS) entry which is preliminary data.</text>
</comment>
<dbReference type="PANTHER" id="PTHR13800:SF1">
    <property type="entry name" value="TRANSIENT RECEPTOR POTENTIAL CATION CHANNEL TRPM"/>
    <property type="match status" value="1"/>
</dbReference>
<feature type="compositionally biased region" description="Basic residues" evidence="7">
    <location>
        <begin position="1227"/>
        <end position="1237"/>
    </location>
</feature>
<comment type="subcellular location">
    <subcellularLocation>
        <location evidence="1">Membrane</location>
        <topology evidence="1">Multi-pass membrane protein</topology>
    </subcellularLocation>
</comment>
<dbReference type="GO" id="GO:0005261">
    <property type="term" value="F:monoatomic cation channel activity"/>
    <property type="evidence" value="ECO:0007669"/>
    <property type="project" value="TreeGrafter"/>
</dbReference>
<dbReference type="SMART" id="SM00248">
    <property type="entry name" value="ANK"/>
    <property type="match status" value="7"/>
</dbReference>
<feature type="domain" description="Ion transport" evidence="9">
    <location>
        <begin position="877"/>
        <end position="1147"/>
    </location>
</feature>
<accession>A0A4E0R7C1</accession>
<evidence type="ECO:0000256" key="3">
    <source>
        <dbReference type="ARBA" id="ARBA00022989"/>
    </source>
</evidence>
<feature type="transmembrane region" description="Helical" evidence="8">
    <location>
        <begin position="872"/>
        <end position="894"/>
    </location>
</feature>
<evidence type="ECO:0000256" key="6">
    <source>
        <dbReference type="SAM" id="Coils"/>
    </source>
</evidence>
<feature type="region of interest" description="Disordered" evidence="7">
    <location>
        <begin position="1"/>
        <end position="31"/>
    </location>
</feature>
<organism evidence="10 11">
    <name type="scientific">Fasciola hepatica</name>
    <name type="common">Liver fluke</name>
    <dbReference type="NCBI Taxonomy" id="6192"/>
    <lineage>
        <taxon>Eukaryota</taxon>
        <taxon>Metazoa</taxon>
        <taxon>Spiralia</taxon>
        <taxon>Lophotrochozoa</taxon>
        <taxon>Platyhelminthes</taxon>
        <taxon>Trematoda</taxon>
        <taxon>Digenea</taxon>
        <taxon>Plagiorchiida</taxon>
        <taxon>Echinostomata</taxon>
        <taxon>Echinostomatoidea</taxon>
        <taxon>Fasciolidae</taxon>
        <taxon>Fasciola</taxon>
    </lineage>
</organism>
<dbReference type="PROSITE" id="PS50297">
    <property type="entry name" value="ANK_REP_REGION"/>
    <property type="match status" value="1"/>
</dbReference>
<dbReference type="GO" id="GO:0005886">
    <property type="term" value="C:plasma membrane"/>
    <property type="evidence" value="ECO:0007669"/>
    <property type="project" value="TreeGrafter"/>
</dbReference>
<feature type="region of interest" description="Disordered" evidence="7">
    <location>
        <begin position="1201"/>
        <end position="1237"/>
    </location>
</feature>